<evidence type="ECO:0000259" key="6">
    <source>
        <dbReference type="Pfam" id="PF25137"/>
    </source>
</evidence>
<dbReference type="Gene3D" id="3.40.50.1970">
    <property type="match status" value="1"/>
</dbReference>
<proteinExistence type="inferred from homology"/>
<dbReference type="PANTHER" id="PTHR11496">
    <property type="entry name" value="ALCOHOL DEHYDROGENASE"/>
    <property type="match status" value="1"/>
</dbReference>
<comment type="similarity">
    <text evidence="2">Belongs to the iron-containing alcohol dehydrogenase family.</text>
</comment>
<organism evidence="7 8">
    <name type="scientific">Novipirellula artificiosorum</name>
    <dbReference type="NCBI Taxonomy" id="2528016"/>
    <lineage>
        <taxon>Bacteria</taxon>
        <taxon>Pseudomonadati</taxon>
        <taxon>Planctomycetota</taxon>
        <taxon>Planctomycetia</taxon>
        <taxon>Pirellulales</taxon>
        <taxon>Pirellulaceae</taxon>
        <taxon>Novipirellula</taxon>
    </lineage>
</organism>
<dbReference type="InterPro" id="IPR039697">
    <property type="entry name" value="Alcohol_dehydrogenase_Fe"/>
</dbReference>
<dbReference type="EC" id="1.1.1.1" evidence="7"/>
<dbReference type="Pfam" id="PF25137">
    <property type="entry name" value="ADH_Fe_C"/>
    <property type="match status" value="1"/>
</dbReference>
<dbReference type="FunFam" id="3.40.50.1970:FF:000003">
    <property type="entry name" value="Alcohol dehydrogenase, iron-containing"/>
    <property type="match status" value="1"/>
</dbReference>
<dbReference type="InterPro" id="IPR018211">
    <property type="entry name" value="ADH_Fe_CS"/>
</dbReference>
<feature type="domain" description="Alcohol dehydrogenase iron-type/glycerol dehydrogenase GldA" evidence="5">
    <location>
        <begin position="10"/>
        <end position="178"/>
    </location>
</feature>
<dbReference type="EMBL" id="SJPV01000017">
    <property type="protein sequence ID" value="TWU31358.1"/>
    <property type="molecule type" value="Genomic_DNA"/>
</dbReference>
<keyword evidence="8" id="KW-1185">Reference proteome</keyword>
<dbReference type="Pfam" id="PF00465">
    <property type="entry name" value="Fe-ADH"/>
    <property type="match status" value="1"/>
</dbReference>
<evidence type="ECO:0000256" key="3">
    <source>
        <dbReference type="ARBA" id="ARBA00023002"/>
    </source>
</evidence>
<dbReference type="PANTHER" id="PTHR11496:SF102">
    <property type="entry name" value="ALCOHOL DEHYDROGENASE 4"/>
    <property type="match status" value="1"/>
</dbReference>
<accession>A0A5C6D3M3</accession>
<dbReference type="PROSITE" id="PS00060">
    <property type="entry name" value="ADH_IRON_2"/>
    <property type="match status" value="1"/>
</dbReference>
<protein>
    <submittedName>
        <fullName evidence="7">Alcohol dehydrogenase 2</fullName>
        <ecNumber evidence="7">1.1.1.1</ecNumber>
    </submittedName>
</protein>
<evidence type="ECO:0000256" key="2">
    <source>
        <dbReference type="ARBA" id="ARBA00007358"/>
    </source>
</evidence>
<dbReference type="AlphaFoldDB" id="A0A5C6D3M3"/>
<sequence>MMEKRTYFMPPMSMIGPGVLQDLGKEIKGLGVQRVLIVTDKILVKLQLAQKIIDILDAVGIEHALFDAVQPNPTCANVTEGLSVLQENSCDALVSLGGGSPQDCAKAIAILATNGGDVRDYEGVGKSEKTSLPIVAVNTTAGTASEVTINYVITDEDRHVKMVMVDKNCLATITVNDPELMLGKPAELTAATGMDALTHAIEAYITKGAYRLTDALALEAIRLISESLRDAVKEGNNVEARSKMAYGSFIAGMSFSNCGLGVVHSLAHQLGGVYDLPHGVCNAVLLPHVIRFNAASCGDKLREVAQAMGVDTKDMDRDQANDAAIHAIVQLSKDVGIPSGLAELGVDDSQLNRMAEMALADPCTPGNPRGMSLVDAIEIYANAM</sequence>
<dbReference type="InterPro" id="IPR001670">
    <property type="entry name" value="ADH_Fe/GldA"/>
</dbReference>
<dbReference type="GO" id="GO:0004022">
    <property type="term" value="F:alcohol dehydrogenase (NAD+) activity"/>
    <property type="evidence" value="ECO:0007669"/>
    <property type="project" value="UniProtKB-EC"/>
</dbReference>
<name>A0A5C6D3M3_9BACT</name>
<dbReference type="Gene3D" id="1.20.1090.10">
    <property type="entry name" value="Dehydroquinate synthase-like - alpha domain"/>
    <property type="match status" value="1"/>
</dbReference>
<evidence type="ECO:0000256" key="4">
    <source>
        <dbReference type="ARBA" id="ARBA00023027"/>
    </source>
</evidence>
<reference evidence="7 8" key="1">
    <citation type="submission" date="2019-02" db="EMBL/GenBank/DDBJ databases">
        <title>Deep-cultivation of Planctomycetes and their phenomic and genomic characterization uncovers novel biology.</title>
        <authorList>
            <person name="Wiegand S."/>
            <person name="Jogler M."/>
            <person name="Boedeker C."/>
            <person name="Pinto D."/>
            <person name="Vollmers J."/>
            <person name="Rivas-Marin E."/>
            <person name="Kohn T."/>
            <person name="Peeters S.H."/>
            <person name="Heuer A."/>
            <person name="Rast P."/>
            <person name="Oberbeckmann S."/>
            <person name="Bunk B."/>
            <person name="Jeske O."/>
            <person name="Meyerdierks A."/>
            <person name="Storesund J.E."/>
            <person name="Kallscheuer N."/>
            <person name="Luecker S."/>
            <person name="Lage O.M."/>
            <person name="Pohl T."/>
            <person name="Merkel B.J."/>
            <person name="Hornburger P."/>
            <person name="Mueller R.-W."/>
            <person name="Bruemmer F."/>
            <person name="Labrenz M."/>
            <person name="Spormann A.M."/>
            <person name="Op Den Camp H."/>
            <person name="Overmann J."/>
            <person name="Amann R."/>
            <person name="Jetten M.S.M."/>
            <person name="Mascher T."/>
            <person name="Medema M.H."/>
            <person name="Devos D.P."/>
            <person name="Kaster A.-K."/>
            <person name="Ovreas L."/>
            <person name="Rohde M."/>
            <person name="Galperin M.Y."/>
            <person name="Jogler C."/>
        </authorList>
    </citation>
    <scope>NUCLEOTIDE SEQUENCE [LARGE SCALE GENOMIC DNA]</scope>
    <source>
        <strain evidence="7 8">Poly41</strain>
    </source>
</reference>
<keyword evidence="3 7" id="KW-0560">Oxidoreductase</keyword>
<evidence type="ECO:0000313" key="8">
    <source>
        <dbReference type="Proteomes" id="UP000319143"/>
    </source>
</evidence>
<comment type="cofactor">
    <cofactor evidence="1">
        <name>Fe cation</name>
        <dbReference type="ChEBI" id="CHEBI:24875"/>
    </cofactor>
</comment>
<feature type="domain" description="Fe-containing alcohol dehydrogenase-like C-terminal" evidence="6">
    <location>
        <begin position="189"/>
        <end position="384"/>
    </location>
</feature>
<dbReference type="RefSeq" id="WP_197231796.1">
    <property type="nucleotide sequence ID" value="NZ_SJPV01000017.1"/>
</dbReference>
<dbReference type="PROSITE" id="PS00913">
    <property type="entry name" value="ADH_IRON_1"/>
    <property type="match status" value="1"/>
</dbReference>
<evidence type="ECO:0000313" key="7">
    <source>
        <dbReference type="EMBL" id="TWU31358.1"/>
    </source>
</evidence>
<comment type="caution">
    <text evidence="7">The sequence shown here is derived from an EMBL/GenBank/DDBJ whole genome shotgun (WGS) entry which is preliminary data.</text>
</comment>
<dbReference type="FunFam" id="1.20.1090.10:FF:000001">
    <property type="entry name" value="Aldehyde-alcohol dehydrogenase"/>
    <property type="match status" value="1"/>
</dbReference>
<gene>
    <name evidence="7" type="primary">adhB</name>
    <name evidence="7" type="ORF">Poly41_62270</name>
</gene>
<dbReference type="SUPFAM" id="SSF56796">
    <property type="entry name" value="Dehydroquinate synthase-like"/>
    <property type="match status" value="1"/>
</dbReference>
<dbReference type="Proteomes" id="UP000319143">
    <property type="component" value="Unassembled WGS sequence"/>
</dbReference>
<dbReference type="GO" id="GO:0046872">
    <property type="term" value="F:metal ion binding"/>
    <property type="evidence" value="ECO:0007669"/>
    <property type="project" value="InterPro"/>
</dbReference>
<evidence type="ECO:0000259" key="5">
    <source>
        <dbReference type="Pfam" id="PF00465"/>
    </source>
</evidence>
<dbReference type="InterPro" id="IPR056798">
    <property type="entry name" value="ADH_Fe_C"/>
</dbReference>
<dbReference type="CDD" id="cd08188">
    <property type="entry name" value="PDDH"/>
    <property type="match status" value="1"/>
</dbReference>
<keyword evidence="4" id="KW-0520">NAD</keyword>
<evidence type="ECO:0000256" key="1">
    <source>
        <dbReference type="ARBA" id="ARBA00001962"/>
    </source>
</evidence>